<evidence type="ECO:0000313" key="3">
    <source>
        <dbReference type="Proteomes" id="UP000255265"/>
    </source>
</evidence>
<protein>
    <submittedName>
        <fullName evidence="2">Uncharacterized protein</fullName>
    </submittedName>
</protein>
<comment type="caution">
    <text evidence="2">The sequence shown here is derived from an EMBL/GenBank/DDBJ whole genome shotgun (WGS) entry which is preliminary data.</text>
</comment>
<keyword evidence="3" id="KW-1185">Reference proteome</keyword>
<organism evidence="2 3">
    <name type="scientific">Pseudacidovorax intermedius</name>
    <dbReference type="NCBI Taxonomy" id="433924"/>
    <lineage>
        <taxon>Bacteria</taxon>
        <taxon>Pseudomonadati</taxon>
        <taxon>Pseudomonadota</taxon>
        <taxon>Betaproteobacteria</taxon>
        <taxon>Burkholderiales</taxon>
        <taxon>Comamonadaceae</taxon>
        <taxon>Pseudacidovorax</taxon>
    </lineage>
</organism>
<dbReference type="RefSeq" id="WP_017760076.1">
    <property type="nucleotide sequence ID" value="NZ_QQAV01000010.1"/>
</dbReference>
<proteinExistence type="predicted"/>
<feature type="region of interest" description="Disordered" evidence="1">
    <location>
        <begin position="1"/>
        <end position="97"/>
    </location>
</feature>
<dbReference type="AlphaFoldDB" id="A0A370F866"/>
<evidence type="ECO:0000313" key="2">
    <source>
        <dbReference type="EMBL" id="RDI20645.1"/>
    </source>
</evidence>
<name>A0A370F866_9BURK</name>
<gene>
    <name evidence="2" type="ORF">DFR41_11051</name>
</gene>
<evidence type="ECO:0000256" key="1">
    <source>
        <dbReference type="SAM" id="MobiDB-lite"/>
    </source>
</evidence>
<dbReference type="OrthoDB" id="8821267at2"/>
<reference evidence="2 3" key="1">
    <citation type="submission" date="2018-07" db="EMBL/GenBank/DDBJ databases">
        <title>Genomic Encyclopedia of Type Strains, Phase IV (KMG-IV): sequencing the most valuable type-strain genomes for metagenomic binning, comparative biology and taxonomic classification.</title>
        <authorList>
            <person name="Goeker M."/>
        </authorList>
    </citation>
    <scope>NUCLEOTIDE SEQUENCE [LARGE SCALE GENOMIC DNA]</scope>
    <source>
        <strain evidence="2 3">DSM 21352</strain>
    </source>
</reference>
<dbReference type="EMBL" id="QQAV01000010">
    <property type="protein sequence ID" value="RDI20645.1"/>
    <property type="molecule type" value="Genomic_DNA"/>
</dbReference>
<accession>A0A370F866</accession>
<sequence>MARSSILGSADNTLPHDDDTTLLGPSDNSDSGSDTVGEDAFLARPEDSPGGPMLEPLGGATDASGTGERADVEGTVTSDADILPDRVIGPGEGMTDEDVRVAVGEMVDDEEDADAEEDGDV</sequence>
<dbReference type="Proteomes" id="UP000255265">
    <property type="component" value="Unassembled WGS sequence"/>
</dbReference>
<feature type="compositionally biased region" description="Polar residues" evidence="1">
    <location>
        <begin position="1"/>
        <end position="12"/>
    </location>
</feature>